<dbReference type="GO" id="GO:0005829">
    <property type="term" value="C:cytosol"/>
    <property type="evidence" value="ECO:0007669"/>
    <property type="project" value="TreeGrafter"/>
</dbReference>
<accession>A0A151J172</accession>
<feature type="region of interest" description="Disordered" evidence="6">
    <location>
        <begin position="283"/>
        <end position="319"/>
    </location>
</feature>
<dbReference type="PROSITE" id="PS51939">
    <property type="entry name" value="XRRM"/>
    <property type="match status" value="1"/>
</dbReference>
<keyword evidence="5" id="KW-0175">Coiled coil</keyword>
<feature type="coiled-coil region" evidence="5">
    <location>
        <begin position="3"/>
        <end position="39"/>
    </location>
</feature>
<evidence type="ECO:0000259" key="9">
    <source>
        <dbReference type="PROSITE" id="PS51939"/>
    </source>
</evidence>
<evidence type="ECO:0000313" key="10">
    <source>
        <dbReference type="EMBL" id="KYN15478.1"/>
    </source>
</evidence>
<dbReference type="CDD" id="cd08028">
    <property type="entry name" value="LARP_3"/>
    <property type="match status" value="1"/>
</dbReference>
<dbReference type="PANTHER" id="PTHR22792:SF166">
    <property type="entry name" value="LUPUS LA PROTEIN HOMOLOG"/>
    <property type="match status" value="1"/>
</dbReference>
<feature type="domain" description="HTH La-type RNA-binding" evidence="8">
    <location>
        <begin position="92"/>
        <end position="182"/>
    </location>
</feature>
<dbReference type="GO" id="GO:0008033">
    <property type="term" value="P:tRNA processing"/>
    <property type="evidence" value="ECO:0007669"/>
    <property type="project" value="TreeGrafter"/>
</dbReference>
<reference evidence="10 11" key="1">
    <citation type="submission" date="2015-09" db="EMBL/GenBank/DDBJ databases">
        <title>Trachymyrmex cornetzi WGS genome.</title>
        <authorList>
            <person name="Nygaard S."/>
            <person name="Hu H."/>
            <person name="Boomsma J."/>
            <person name="Zhang G."/>
        </authorList>
    </citation>
    <scope>NUCLEOTIDE SEQUENCE [LARGE SCALE GENOMIC DNA]</scope>
    <source>
        <strain evidence="10">Tcor2-1</strain>
        <tissue evidence="10">Whole body</tissue>
    </source>
</reference>
<feature type="domain" description="XRRM" evidence="9">
    <location>
        <begin position="320"/>
        <end position="443"/>
    </location>
</feature>
<dbReference type="InterPro" id="IPR006630">
    <property type="entry name" value="La_HTH"/>
</dbReference>
<evidence type="ECO:0000256" key="2">
    <source>
        <dbReference type="ARBA" id="ARBA00022884"/>
    </source>
</evidence>
<keyword evidence="2 4" id="KW-0694">RNA-binding</keyword>
<proteinExistence type="predicted"/>
<dbReference type="CDD" id="cd12541">
    <property type="entry name" value="RRM2_La"/>
    <property type="match status" value="1"/>
</dbReference>
<dbReference type="InterPro" id="IPR045180">
    <property type="entry name" value="La_dom_prot"/>
</dbReference>
<dbReference type="STRING" id="471704.A0A151J172"/>
<evidence type="ECO:0000259" key="7">
    <source>
        <dbReference type="PROSITE" id="PS50102"/>
    </source>
</evidence>
<feature type="region of interest" description="Disordered" evidence="6">
    <location>
        <begin position="418"/>
        <end position="457"/>
    </location>
</feature>
<dbReference type="InterPro" id="IPR036388">
    <property type="entry name" value="WH-like_DNA-bd_sf"/>
</dbReference>
<dbReference type="SMART" id="SM00360">
    <property type="entry name" value="RRM"/>
    <property type="match status" value="2"/>
</dbReference>
<sequence length="457" mass="52791">MENETKEEIKKEIKEEIMEETKEEIREEVKEKIKEEIKEEVKVDDDHLNGDSAAEINKITEAIVEVSNTPPVDAIDEKAEQEETKENGKDAEEPSEVLLAKIKTQIEYYFGNVNMQRDKFLIEQTKLDEGWIPMTIMLNFKMLASLSKDVDVILKALETSDLMEISEDKKKIRRSPKYPLPEYNEGYRKAQEARTVYVKGFPCNDTTIDKLKVFFEPYKPFETIVMRKYQDKDKVLKFKGSVFVQFETFDIAKAFMNTESIKYQDTELIRKWAADYYAEKAQEKEERRKKKEKPKRSTTEETKEIEDDETEQTSAGTDNKLPKGSIIYFSGVSKTCTREDVKECLDKFDADIAYIDFQRGQTEGWVRLQGENAAKPLLEKTNEGKVVIQDVEVTCKMLEGEEEDKYLAKAMEDIVASKNKYNKSKRGAKKGRGARGSKKRGNSPSHDTVPAKKRAIE</sequence>
<dbReference type="Pfam" id="PF05383">
    <property type="entry name" value="La"/>
    <property type="match status" value="1"/>
</dbReference>
<dbReference type="AlphaFoldDB" id="A0A151J172"/>
<evidence type="ECO:0000259" key="8">
    <source>
        <dbReference type="PROSITE" id="PS50961"/>
    </source>
</evidence>
<dbReference type="PROSITE" id="PS50961">
    <property type="entry name" value="HTH_LA"/>
    <property type="match status" value="1"/>
</dbReference>
<dbReference type="InterPro" id="IPR000504">
    <property type="entry name" value="RRM_dom"/>
</dbReference>
<dbReference type="Pfam" id="PF08777">
    <property type="entry name" value="RRM_3"/>
    <property type="match status" value="1"/>
</dbReference>
<evidence type="ECO:0000313" key="11">
    <source>
        <dbReference type="Proteomes" id="UP000078492"/>
    </source>
</evidence>
<keyword evidence="11" id="KW-1185">Reference proteome</keyword>
<dbReference type="InterPro" id="IPR036390">
    <property type="entry name" value="WH_DNA-bd_sf"/>
</dbReference>
<dbReference type="GO" id="GO:0005634">
    <property type="term" value="C:nucleus"/>
    <property type="evidence" value="ECO:0007669"/>
    <property type="project" value="UniProtKB-SubCell"/>
</dbReference>
<gene>
    <name evidence="10" type="ORF">ALC57_12263</name>
</gene>
<dbReference type="InterPro" id="IPR002344">
    <property type="entry name" value="Lupus_La"/>
</dbReference>
<dbReference type="InterPro" id="IPR014886">
    <property type="entry name" value="La_xRRM"/>
</dbReference>
<dbReference type="Proteomes" id="UP000078492">
    <property type="component" value="Unassembled WGS sequence"/>
</dbReference>
<dbReference type="SUPFAM" id="SSF54928">
    <property type="entry name" value="RNA-binding domain, RBD"/>
    <property type="match status" value="2"/>
</dbReference>
<dbReference type="PRINTS" id="PR00302">
    <property type="entry name" value="LUPUSLA"/>
</dbReference>
<dbReference type="GO" id="GO:0010494">
    <property type="term" value="C:cytoplasmic stress granule"/>
    <property type="evidence" value="ECO:0007669"/>
    <property type="project" value="TreeGrafter"/>
</dbReference>
<feature type="domain" description="RRM" evidence="7">
    <location>
        <begin position="194"/>
        <end position="283"/>
    </location>
</feature>
<dbReference type="SUPFAM" id="SSF46785">
    <property type="entry name" value="Winged helix' DNA-binding domain"/>
    <property type="match status" value="1"/>
</dbReference>
<evidence type="ECO:0000256" key="3">
    <source>
        <dbReference type="ARBA" id="ARBA00023242"/>
    </source>
</evidence>
<comment type="subcellular location">
    <subcellularLocation>
        <location evidence="1">Nucleus</location>
    </subcellularLocation>
</comment>
<dbReference type="InterPro" id="IPR012677">
    <property type="entry name" value="Nucleotide-bd_a/b_plait_sf"/>
</dbReference>
<dbReference type="EMBL" id="KQ980575">
    <property type="protein sequence ID" value="KYN15478.1"/>
    <property type="molecule type" value="Genomic_DNA"/>
</dbReference>
<dbReference type="InterPro" id="IPR035979">
    <property type="entry name" value="RBD_domain_sf"/>
</dbReference>
<dbReference type="PROSITE" id="PS50102">
    <property type="entry name" value="RRM"/>
    <property type="match status" value="1"/>
</dbReference>
<evidence type="ECO:0000256" key="5">
    <source>
        <dbReference type="SAM" id="Coils"/>
    </source>
</evidence>
<evidence type="ECO:0000256" key="1">
    <source>
        <dbReference type="ARBA" id="ARBA00004123"/>
    </source>
</evidence>
<keyword evidence="3" id="KW-0539">Nucleus</keyword>
<dbReference type="SMART" id="SM00715">
    <property type="entry name" value="LA"/>
    <property type="match status" value="1"/>
</dbReference>
<name>A0A151J172_9HYME</name>
<protein>
    <submittedName>
        <fullName evidence="10">La protein like protein</fullName>
    </submittedName>
</protein>
<dbReference type="CDD" id="cd12291">
    <property type="entry name" value="RRM1_La"/>
    <property type="match status" value="1"/>
</dbReference>
<evidence type="ECO:0000256" key="6">
    <source>
        <dbReference type="SAM" id="MobiDB-lite"/>
    </source>
</evidence>
<feature type="compositionally biased region" description="Basic residues" evidence="6">
    <location>
        <begin position="420"/>
        <end position="441"/>
    </location>
</feature>
<dbReference type="PANTHER" id="PTHR22792">
    <property type="entry name" value="LUPUS LA PROTEIN-RELATED"/>
    <property type="match status" value="1"/>
</dbReference>
<dbReference type="Gene3D" id="1.10.10.10">
    <property type="entry name" value="Winged helix-like DNA-binding domain superfamily/Winged helix DNA-binding domain"/>
    <property type="match status" value="1"/>
</dbReference>
<organism evidence="10 11">
    <name type="scientific">Trachymyrmex cornetzi</name>
    <dbReference type="NCBI Taxonomy" id="471704"/>
    <lineage>
        <taxon>Eukaryota</taxon>
        <taxon>Metazoa</taxon>
        <taxon>Ecdysozoa</taxon>
        <taxon>Arthropoda</taxon>
        <taxon>Hexapoda</taxon>
        <taxon>Insecta</taxon>
        <taxon>Pterygota</taxon>
        <taxon>Neoptera</taxon>
        <taxon>Endopterygota</taxon>
        <taxon>Hymenoptera</taxon>
        <taxon>Apocrita</taxon>
        <taxon>Aculeata</taxon>
        <taxon>Formicoidea</taxon>
        <taxon>Formicidae</taxon>
        <taxon>Myrmicinae</taxon>
        <taxon>Trachymyrmex</taxon>
    </lineage>
</organism>
<dbReference type="Gene3D" id="3.30.70.330">
    <property type="match status" value="2"/>
</dbReference>
<dbReference type="GO" id="GO:1990904">
    <property type="term" value="C:ribonucleoprotein complex"/>
    <property type="evidence" value="ECO:0007669"/>
    <property type="project" value="UniProtKB-UniRule"/>
</dbReference>
<dbReference type="GO" id="GO:0045727">
    <property type="term" value="P:positive regulation of translation"/>
    <property type="evidence" value="ECO:0007669"/>
    <property type="project" value="TreeGrafter"/>
</dbReference>
<evidence type="ECO:0000256" key="4">
    <source>
        <dbReference type="PROSITE-ProRule" id="PRU00332"/>
    </source>
</evidence>
<dbReference type="GO" id="GO:0003729">
    <property type="term" value="F:mRNA binding"/>
    <property type="evidence" value="ECO:0007669"/>
    <property type="project" value="TreeGrafter"/>
</dbReference>